<protein>
    <submittedName>
        <fullName evidence="8">Aldo/keto reductase</fullName>
    </submittedName>
</protein>
<dbReference type="PRINTS" id="PR00069">
    <property type="entry name" value="ALDKETRDTASE"/>
</dbReference>
<organism evidence="8 9">
    <name type="scientific">Nitrosococcus wardiae</name>
    <dbReference type="NCBI Taxonomy" id="1814290"/>
    <lineage>
        <taxon>Bacteria</taxon>
        <taxon>Pseudomonadati</taxon>
        <taxon>Pseudomonadota</taxon>
        <taxon>Gammaproteobacteria</taxon>
        <taxon>Chromatiales</taxon>
        <taxon>Chromatiaceae</taxon>
        <taxon>Nitrosococcus</taxon>
    </lineage>
</organism>
<evidence type="ECO:0000256" key="2">
    <source>
        <dbReference type="ARBA" id="ARBA00023002"/>
    </source>
</evidence>
<dbReference type="Proteomes" id="UP000294325">
    <property type="component" value="Chromosome"/>
</dbReference>
<dbReference type="SUPFAM" id="SSF51430">
    <property type="entry name" value="NAD(P)-linked oxidoreductase"/>
    <property type="match status" value="1"/>
</dbReference>
<dbReference type="InterPro" id="IPR023210">
    <property type="entry name" value="NADP_OxRdtase_dom"/>
</dbReference>
<reference evidence="8 9" key="1">
    <citation type="submission" date="2019-03" db="EMBL/GenBank/DDBJ databases">
        <title>The genome sequence of Nitrosococcus wardiae strain D1FHST reveals the archetypal metabolic capacity of ammonia-oxidizing Gammaproteobacteria.</title>
        <authorList>
            <person name="Wang L."/>
            <person name="Lim C.K."/>
            <person name="Hanson T.E."/>
            <person name="Dang H."/>
            <person name="Klotz M.G."/>
        </authorList>
    </citation>
    <scope>NUCLEOTIDE SEQUENCE [LARGE SCALE GENOMIC DNA]</scope>
    <source>
        <strain evidence="8 9">D1FHS</strain>
    </source>
</reference>
<dbReference type="KEGG" id="nwr:E3U44_14110"/>
<dbReference type="Pfam" id="PF00248">
    <property type="entry name" value="Aldo_ket_red"/>
    <property type="match status" value="1"/>
</dbReference>
<evidence type="ECO:0000256" key="1">
    <source>
        <dbReference type="ARBA" id="ARBA00007905"/>
    </source>
</evidence>
<dbReference type="InterPro" id="IPR020471">
    <property type="entry name" value="AKR"/>
</dbReference>
<comment type="catalytic activity">
    <reaction evidence="3">
        <text>hydroxyacetone + NADP(+) = methylglyoxal + NADPH + H(+)</text>
        <dbReference type="Rhea" id="RHEA:27986"/>
        <dbReference type="ChEBI" id="CHEBI:15378"/>
        <dbReference type="ChEBI" id="CHEBI:17158"/>
        <dbReference type="ChEBI" id="CHEBI:27957"/>
        <dbReference type="ChEBI" id="CHEBI:57783"/>
        <dbReference type="ChEBI" id="CHEBI:58349"/>
    </reaction>
</comment>
<feature type="domain" description="NADP-dependent oxidoreductase" evidence="7">
    <location>
        <begin position="18"/>
        <end position="255"/>
    </location>
</feature>
<dbReference type="FunFam" id="3.20.20.100:FF:000002">
    <property type="entry name" value="2,5-diketo-D-gluconic acid reductase A"/>
    <property type="match status" value="1"/>
</dbReference>
<keyword evidence="2" id="KW-0560">Oxidoreductase</keyword>
<evidence type="ECO:0000256" key="3">
    <source>
        <dbReference type="ARBA" id="ARBA00049445"/>
    </source>
</evidence>
<evidence type="ECO:0000313" key="8">
    <source>
        <dbReference type="EMBL" id="QBQ55516.1"/>
    </source>
</evidence>
<accession>A0A4P7C3K9</accession>
<dbReference type="EMBL" id="CP038033">
    <property type="protein sequence ID" value="QBQ55516.1"/>
    <property type="molecule type" value="Genomic_DNA"/>
</dbReference>
<feature type="active site" description="Proton donor" evidence="4">
    <location>
        <position position="50"/>
    </location>
</feature>
<evidence type="ECO:0000256" key="6">
    <source>
        <dbReference type="PIRSR" id="PIRSR000097-3"/>
    </source>
</evidence>
<feature type="binding site" evidence="5">
    <location>
        <position position="104"/>
    </location>
    <ligand>
        <name>substrate</name>
    </ligand>
</feature>
<dbReference type="GO" id="GO:0016616">
    <property type="term" value="F:oxidoreductase activity, acting on the CH-OH group of donors, NAD or NADP as acceptor"/>
    <property type="evidence" value="ECO:0007669"/>
    <property type="project" value="UniProtKB-ARBA"/>
</dbReference>
<dbReference type="PANTHER" id="PTHR43827:SF13">
    <property type="entry name" value="ALDO_KETO REDUCTASE FAMILY PROTEIN"/>
    <property type="match status" value="1"/>
</dbReference>
<sequence length="267" mass="30136">MNAQSTVQLHSGNAMPILGLGTWQLTIDTADTVAYALELGYRMIDTSSDYGTQPGIGEAIKRSHISRDSLYIVTKVEETDDAYQATKEYLNEMDLEYADLMLIHRPPARGAGEELWDGLIRAKKEGLTKDIGVSNYSAELSQKLIDASNEVPTVNQIEWSPFGHSRDFKNFCIRNNIIIQAYSPLTRGNRLDNKTLNQIASKYHKTPAQMMLRWNIQLGTVPLPKANQKRHLEENLGFFDFEISTQDMEILSNLNEEYSSLGSLPYI</sequence>
<keyword evidence="9" id="KW-1185">Reference proteome</keyword>
<evidence type="ECO:0000259" key="7">
    <source>
        <dbReference type="Pfam" id="PF00248"/>
    </source>
</evidence>
<dbReference type="PROSITE" id="PS00062">
    <property type="entry name" value="ALDOKETO_REDUCTASE_2"/>
    <property type="match status" value="1"/>
</dbReference>
<dbReference type="PIRSF" id="PIRSF000097">
    <property type="entry name" value="AKR"/>
    <property type="match status" value="1"/>
</dbReference>
<evidence type="ECO:0000256" key="4">
    <source>
        <dbReference type="PIRSR" id="PIRSR000097-1"/>
    </source>
</evidence>
<dbReference type="InterPro" id="IPR036812">
    <property type="entry name" value="NAD(P)_OxRdtase_dom_sf"/>
</dbReference>
<dbReference type="RefSeq" id="WP_134358775.1">
    <property type="nucleotide sequence ID" value="NZ_CP038033.1"/>
</dbReference>
<proteinExistence type="inferred from homology"/>
<name>A0A4P7C3K9_9GAMM</name>
<evidence type="ECO:0000313" key="9">
    <source>
        <dbReference type="Proteomes" id="UP000294325"/>
    </source>
</evidence>
<comment type="similarity">
    <text evidence="1">Belongs to the aldo/keto reductase family.</text>
</comment>
<dbReference type="InterPro" id="IPR018170">
    <property type="entry name" value="Aldo/ket_reductase_CS"/>
</dbReference>
<dbReference type="CDD" id="cd19071">
    <property type="entry name" value="AKR_AKR1-5-like"/>
    <property type="match status" value="1"/>
</dbReference>
<dbReference type="PANTHER" id="PTHR43827">
    <property type="entry name" value="2,5-DIKETO-D-GLUCONIC ACID REDUCTASE"/>
    <property type="match status" value="1"/>
</dbReference>
<dbReference type="AlphaFoldDB" id="A0A4P7C3K9"/>
<gene>
    <name evidence="8" type="ORF">E3U44_14110</name>
</gene>
<evidence type="ECO:0000256" key="5">
    <source>
        <dbReference type="PIRSR" id="PIRSR000097-2"/>
    </source>
</evidence>
<feature type="site" description="Lowers pKa of active site Tyr" evidence="6">
    <location>
        <position position="75"/>
    </location>
</feature>
<dbReference type="OrthoDB" id="9772407at2"/>
<dbReference type="Gene3D" id="3.20.20.100">
    <property type="entry name" value="NADP-dependent oxidoreductase domain"/>
    <property type="match status" value="1"/>
</dbReference>